<evidence type="ECO:0000313" key="4">
    <source>
        <dbReference type="Proteomes" id="UP000509510"/>
    </source>
</evidence>
<dbReference type="PANTHER" id="PTHR42101">
    <property type="entry name" value="CHROMOSOME 16, WHOLE GENOME SHOTGUN SEQUENCE"/>
    <property type="match status" value="1"/>
</dbReference>
<proteinExistence type="predicted"/>
<sequence length="592" mass="65996">MAEEKSTLTLLKSPLSGDNSRHGPAIDDAAGMATYDGTLFDNPEFEHHEETSNIQLFFDLFFVANLTSFTNAHEINSIPGSLSYLNEDSGQTFANPTQKALSSYIGFFTVLWITWVQVTLYDVRFATDSVFERLAHACHFGVMVGLAVIGPQFNDPNADPVPWAVMQQLSLILMASRVVLICQYGTTLFFVWRYRDSRKPIAAVVITLSVAVILYLGVSFAFYNETAHNAYIAWYVIGVVEVASNLFIAKFNDSISFQNTHLIERMTCLTLIILGEGIIGLTKTIAKIETLDFSFSPSAIGGIISATLIIYFIYQLYFDNVRLEPFNSLRQLLWAGLHFPFHMALVLLMEGINQMFVWSHIVEDLDTQINNLLKIPDSDTSEQFWGAVNGTVNYVFNTFPSDEKTYLEVEDALDLLSSDASATDDQAYSAVAQLMTGLGKVIFEGFGWEAPEAEGESEVSGNFDEIIDNFYQQYLNVFSISFAYFCISAGVVLIGIGIFTYLSYKGDAHHRHRFTRYLGVIVTLLVGLGLTLLSTAVLTDASQVLGNTPWTLPLLLFLLLILLFVNHVPDGSGGRKHRKGSVEHIHLHNREE</sequence>
<evidence type="ECO:0008006" key="5">
    <source>
        <dbReference type="Google" id="ProtNLM"/>
    </source>
</evidence>
<dbReference type="AlphaFoldDB" id="A0A7H8R6F9"/>
<evidence type="ECO:0000256" key="1">
    <source>
        <dbReference type="SAM" id="MobiDB-lite"/>
    </source>
</evidence>
<keyword evidence="2" id="KW-1133">Transmembrane helix</keyword>
<feature type="transmembrane region" description="Helical" evidence="2">
    <location>
        <begin position="229"/>
        <end position="248"/>
    </location>
</feature>
<evidence type="ECO:0000256" key="2">
    <source>
        <dbReference type="SAM" id="Phobius"/>
    </source>
</evidence>
<feature type="transmembrane region" description="Helical" evidence="2">
    <location>
        <begin position="171"/>
        <end position="192"/>
    </location>
</feature>
<reference evidence="4" key="1">
    <citation type="submission" date="2020-06" db="EMBL/GenBank/DDBJ databases">
        <title>A chromosome-scale genome assembly of Talaromyces rugulosus W13939.</title>
        <authorList>
            <person name="Wang B."/>
            <person name="Guo L."/>
            <person name="Ye K."/>
            <person name="Wang L."/>
        </authorList>
    </citation>
    <scope>NUCLEOTIDE SEQUENCE [LARGE SCALE GENOMIC DNA]</scope>
    <source>
        <strain evidence="4">W13939</strain>
    </source>
</reference>
<gene>
    <name evidence="3" type="ORF">TRUGW13939_08312</name>
</gene>
<protein>
    <recommendedName>
        <fullName evidence="5">Low temperature requirement A</fullName>
    </recommendedName>
</protein>
<dbReference type="InterPro" id="IPR010640">
    <property type="entry name" value="Low_temperature_requirement_A"/>
</dbReference>
<keyword evidence="4" id="KW-1185">Reference proteome</keyword>
<dbReference type="RefSeq" id="XP_035347340.1">
    <property type="nucleotide sequence ID" value="XM_035491447.1"/>
</dbReference>
<keyword evidence="2" id="KW-0472">Membrane</keyword>
<dbReference type="Pfam" id="PF06772">
    <property type="entry name" value="LtrA"/>
    <property type="match status" value="1"/>
</dbReference>
<feature type="transmembrane region" description="Helical" evidence="2">
    <location>
        <begin position="298"/>
        <end position="317"/>
    </location>
</feature>
<feature type="compositionally biased region" description="Low complexity" evidence="1">
    <location>
        <begin position="7"/>
        <end position="16"/>
    </location>
</feature>
<feature type="transmembrane region" description="Helical" evidence="2">
    <location>
        <begin position="550"/>
        <end position="569"/>
    </location>
</feature>
<dbReference type="Proteomes" id="UP000509510">
    <property type="component" value="Chromosome IV"/>
</dbReference>
<dbReference type="KEGG" id="trg:TRUGW13939_08312"/>
<organism evidence="3 4">
    <name type="scientific">Talaromyces rugulosus</name>
    <name type="common">Penicillium rugulosum</name>
    <dbReference type="NCBI Taxonomy" id="121627"/>
    <lineage>
        <taxon>Eukaryota</taxon>
        <taxon>Fungi</taxon>
        <taxon>Dikarya</taxon>
        <taxon>Ascomycota</taxon>
        <taxon>Pezizomycotina</taxon>
        <taxon>Eurotiomycetes</taxon>
        <taxon>Eurotiomycetidae</taxon>
        <taxon>Eurotiales</taxon>
        <taxon>Trichocomaceae</taxon>
        <taxon>Talaromyces</taxon>
        <taxon>Talaromyces sect. Islandici</taxon>
    </lineage>
</organism>
<feature type="transmembrane region" description="Helical" evidence="2">
    <location>
        <begin position="268"/>
        <end position="286"/>
    </location>
</feature>
<feature type="transmembrane region" description="Helical" evidence="2">
    <location>
        <begin position="101"/>
        <end position="121"/>
    </location>
</feature>
<dbReference type="OrthoDB" id="3177213at2759"/>
<feature type="transmembrane region" description="Helical" evidence="2">
    <location>
        <begin position="329"/>
        <end position="349"/>
    </location>
</feature>
<name>A0A7H8R6F9_TALRU</name>
<feature type="region of interest" description="Disordered" evidence="1">
    <location>
        <begin position="1"/>
        <end position="23"/>
    </location>
</feature>
<accession>A0A7H8R6F9</accession>
<feature type="transmembrane region" description="Helical" evidence="2">
    <location>
        <begin position="482"/>
        <end position="502"/>
    </location>
</feature>
<dbReference type="EMBL" id="CP055901">
    <property type="protein sequence ID" value="QKX61165.1"/>
    <property type="molecule type" value="Genomic_DNA"/>
</dbReference>
<evidence type="ECO:0000313" key="3">
    <source>
        <dbReference type="EMBL" id="QKX61165.1"/>
    </source>
</evidence>
<keyword evidence="2" id="KW-0812">Transmembrane</keyword>
<dbReference type="GeneID" id="55995801"/>
<feature type="transmembrane region" description="Helical" evidence="2">
    <location>
        <begin position="514"/>
        <end position="538"/>
    </location>
</feature>
<feature type="transmembrane region" description="Helical" evidence="2">
    <location>
        <begin position="201"/>
        <end position="223"/>
    </location>
</feature>
<dbReference type="PANTHER" id="PTHR42101:SF1">
    <property type="entry name" value="LOW TEMPERATURE REQUIREMENT A"/>
    <property type="match status" value="1"/>
</dbReference>